<dbReference type="GO" id="GO:0005634">
    <property type="term" value="C:nucleus"/>
    <property type="evidence" value="ECO:0007669"/>
    <property type="project" value="UniProtKB-SubCell"/>
</dbReference>
<dbReference type="STRING" id="1296120.A0A1B9H2X6"/>
<sequence length="651" mass="73076">MPDSLTGNAVPTQATSRTANAGRGIPRLSAAAISSHAPSMAAQSTKSKNSSKSQATNHRPSHIDISDAHPLTGQAARRSTLASNRMADPSTYSASRGDGAGEVLLSQRRFQVDLRHFPPLMPTRHVEIIALEFLAAARYSAPMTTKTLTSPTAKEFQSIFRFLVDDILGTGTTWIKKFEDDANLILKDLRYPSMDLVSKTALLAPGSPQSWPGLLAMLNWLVELCRAHENWHDTRCVTDPIFMSYDELPVDQPNIEDRLLWIFAFKTYQQWFNGAIEEFSDLEQELEEIYARLMSDTRKETENLESRLQRTEVELNQLLVQEPPLRKIEDEYVQLMSDKTKFIAFIDLHRQKADRSRQAILNIRAGIVTQEQELETQRAELARLERAVNAQNLSPDEINRMSNERDTLTRYLDELRAKIIEVSQTAYDQEMTVTKSMDRFETLQSEYLALGHQIGLPSARINAPPGDADTVDYDLDLDLGVEDVGSLQMTGTRMRSSIWQGLQSQRELARQYVSALSNEIISLEDEYDRVEQQSERQREEVGNMEVKLRMAHDKADTAQSNLGAENTDTNKIIAQLESEVTNMLAASQQGVLATQSQLESTKIAFKEMKHKVALLQDELIGQVSGQIGVIIKTKEHAASSLGSIRAMAESH</sequence>
<comment type="subcellular location">
    <subcellularLocation>
        <location evidence="10">Chromosome</location>
        <location evidence="10">Centromere</location>
        <location evidence="10">Kinetochore</location>
    </subcellularLocation>
    <subcellularLocation>
        <location evidence="10">Nucleus</location>
    </subcellularLocation>
</comment>
<evidence type="ECO:0000256" key="7">
    <source>
        <dbReference type="ARBA" id="ARBA00023242"/>
    </source>
</evidence>
<feature type="compositionally biased region" description="Polar residues" evidence="12">
    <location>
        <begin position="1"/>
        <end position="19"/>
    </location>
</feature>
<evidence type="ECO:0000256" key="5">
    <source>
        <dbReference type="ARBA" id="ARBA00022838"/>
    </source>
</evidence>
<evidence type="ECO:0000256" key="4">
    <source>
        <dbReference type="ARBA" id="ARBA00022776"/>
    </source>
</evidence>
<dbReference type="EMBL" id="KV700122">
    <property type="protein sequence ID" value="OCF37610.1"/>
    <property type="molecule type" value="Genomic_DNA"/>
</dbReference>
<dbReference type="GO" id="GO:0051315">
    <property type="term" value="P:attachment of mitotic spindle microtubules to kinetochore"/>
    <property type="evidence" value="ECO:0007669"/>
    <property type="project" value="UniProtKB-UniRule"/>
</dbReference>
<evidence type="ECO:0000313" key="15">
    <source>
        <dbReference type="Proteomes" id="UP000092666"/>
    </source>
</evidence>
<feature type="coiled-coil region" evidence="11">
    <location>
        <begin position="367"/>
        <end position="418"/>
    </location>
</feature>
<evidence type="ECO:0000256" key="3">
    <source>
        <dbReference type="ARBA" id="ARBA00022618"/>
    </source>
</evidence>
<evidence type="ECO:0000259" key="13">
    <source>
        <dbReference type="Pfam" id="PF03801"/>
    </source>
</evidence>
<dbReference type="PANTHER" id="PTHR10643">
    <property type="entry name" value="KINETOCHORE PROTEIN NDC80"/>
    <property type="match status" value="1"/>
</dbReference>
<keyword evidence="7 10" id="KW-0539">Nucleus</keyword>
<dbReference type="OrthoDB" id="7459479at2759"/>
<dbReference type="PANTHER" id="PTHR10643:SF2">
    <property type="entry name" value="KINETOCHORE PROTEIN NDC80 HOMOLOG"/>
    <property type="match status" value="1"/>
</dbReference>
<dbReference type="GO" id="GO:0031262">
    <property type="term" value="C:Ndc80 complex"/>
    <property type="evidence" value="ECO:0007669"/>
    <property type="project" value="UniProtKB-UniRule"/>
</dbReference>
<name>A0A1B9H2X6_9TREE</name>
<feature type="region of interest" description="Disordered" evidence="12">
    <location>
        <begin position="1"/>
        <end position="98"/>
    </location>
</feature>
<evidence type="ECO:0000256" key="8">
    <source>
        <dbReference type="ARBA" id="ARBA00023306"/>
    </source>
</evidence>
<dbReference type="Proteomes" id="UP000092666">
    <property type="component" value="Unassembled WGS sequence"/>
</dbReference>
<comment type="subunit">
    <text evidence="10">Component of the NDC80 complex.</text>
</comment>
<evidence type="ECO:0000256" key="10">
    <source>
        <dbReference type="RuleBase" id="RU368072"/>
    </source>
</evidence>
<evidence type="ECO:0000256" key="9">
    <source>
        <dbReference type="ARBA" id="ARBA00023328"/>
    </source>
</evidence>
<keyword evidence="5 10" id="KW-0995">Kinetochore</keyword>
<gene>
    <name evidence="14" type="ORF">I316_00737</name>
</gene>
<dbReference type="GO" id="GO:0051301">
    <property type="term" value="P:cell division"/>
    <property type="evidence" value="ECO:0007669"/>
    <property type="project" value="UniProtKB-UniRule"/>
</dbReference>
<dbReference type="InterPro" id="IPR038273">
    <property type="entry name" value="Ndc80_sf"/>
</dbReference>
<comment type="function">
    <text evidence="10">Acts as a component of the essential kinetochore-associated NDC80 complex, which is required for chromosome segregation and spindle checkpoint activity.</text>
</comment>
<keyword evidence="3 10" id="KW-0132">Cell division</keyword>
<keyword evidence="15" id="KW-1185">Reference proteome</keyword>
<dbReference type="AlphaFoldDB" id="A0A1B9H2X6"/>
<dbReference type="InterPro" id="IPR055260">
    <property type="entry name" value="Ndc80_CH"/>
</dbReference>
<organism evidence="14 15">
    <name type="scientific">Kwoniella heveanensis BCC8398</name>
    <dbReference type="NCBI Taxonomy" id="1296120"/>
    <lineage>
        <taxon>Eukaryota</taxon>
        <taxon>Fungi</taxon>
        <taxon>Dikarya</taxon>
        <taxon>Basidiomycota</taxon>
        <taxon>Agaricomycotina</taxon>
        <taxon>Tremellomycetes</taxon>
        <taxon>Tremellales</taxon>
        <taxon>Cryptococcaceae</taxon>
        <taxon>Kwoniella</taxon>
    </lineage>
</organism>
<evidence type="ECO:0000256" key="2">
    <source>
        <dbReference type="ARBA" id="ARBA00022454"/>
    </source>
</evidence>
<keyword evidence="4 10" id="KW-0498">Mitosis</keyword>
<protein>
    <recommendedName>
        <fullName evidence="10">Kinetochore protein NDC80</fullName>
    </recommendedName>
</protein>
<dbReference type="InterPro" id="IPR005550">
    <property type="entry name" value="Kinetochore_Ndc80"/>
</dbReference>
<evidence type="ECO:0000256" key="6">
    <source>
        <dbReference type="ARBA" id="ARBA00023054"/>
    </source>
</evidence>
<keyword evidence="2 10" id="KW-0158">Chromosome</keyword>
<comment type="similarity">
    <text evidence="1 10">Belongs to the NDC80/HEC1 family.</text>
</comment>
<proteinExistence type="inferred from homology"/>
<feature type="coiled-coil region" evidence="11">
    <location>
        <begin position="513"/>
        <end position="547"/>
    </location>
</feature>
<feature type="coiled-coil region" evidence="11">
    <location>
        <begin position="272"/>
        <end position="321"/>
    </location>
</feature>
<reference evidence="14 15" key="1">
    <citation type="submission" date="2013-07" db="EMBL/GenBank/DDBJ databases">
        <title>The Genome Sequence of Cryptococcus heveanensis BCC8398.</title>
        <authorList>
            <consortium name="The Broad Institute Genome Sequencing Platform"/>
            <person name="Cuomo C."/>
            <person name="Litvintseva A."/>
            <person name="Chen Y."/>
            <person name="Heitman J."/>
            <person name="Sun S."/>
            <person name="Springer D."/>
            <person name="Dromer F."/>
            <person name="Young S.K."/>
            <person name="Zeng Q."/>
            <person name="Gargeya S."/>
            <person name="Fitzgerald M."/>
            <person name="Abouelleil A."/>
            <person name="Alvarado L."/>
            <person name="Berlin A.M."/>
            <person name="Chapman S.B."/>
            <person name="Dewar J."/>
            <person name="Goldberg J."/>
            <person name="Griggs A."/>
            <person name="Gujja S."/>
            <person name="Hansen M."/>
            <person name="Howarth C."/>
            <person name="Imamovic A."/>
            <person name="Larimer J."/>
            <person name="McCowan C."/>
            <person name="Murphy C."/>
            <person name="Pearson M."/>
            <person name="Priest M."/>
            <person name="Roberts A."/>
            <person name="Saif S."/>
            <person name="Shea T."/>
            <person name="Sykes S."/>
            <person name="Wortman J."/>
            <person name="Nusbaum C."/>
            <person name="Birren B."/>
        </authorList>
    </citation>
    <scope>NUCLEOTIDE SEQUENCE [LARGE SCALE GENOMIC DNA]</scope>
    <source>
        <strain evidence="14 15">BCC8398</strain>
    </source>
</reference>
<keyword evidence="9 10" id="KW-0137">Centromere</keyword>
<keyword evidence="8 10" id="KW-0131">Cell cycle</keyword>
<evidence type="ECO:0000256" key="11">
    <source>
        <dbReference type="SAM" id="Coils"/>
    </source>
</evidence>
<keyword evidence="6 11" id="KW-0175">Coiled coil</keyword>
<feature type="domain" description="Kinetochore protein Ndc80 CH" evidence="13">
    <location>
        <begin position="131"/>
        <end position="230"/>
    </location>
</feature>
<evidence type="ECO:0000256" key="12">
    <source>
        <dbReference type="SAM" id="MobiDB-lite"/>
    </source>
</evidence>
<accession>A0A1B9H2X6</accession>
<evidence type="ECO:0000313" key="14">
    <source>
        <dbReference type="EMBL" id="OCF37610.1"/>
    </source>
</evidence>
<reference evidence="15" key="2">
    <citation type="submission" date="2013-12" db="EMBL/GenBank/DDBJ databases">
        <title>Evolution of pathogenesis and genome organization in the Tremellales.</title>
        <authorList>
            <person name="Cuomo C."/>
            <person name="Litvintseva A."/>
            <person name="Heitman J."/>
            <person name="Chen Y."/>
            <person name="Sun S."/>
            <person name="Springer D."/>
            <person name="Dromer F."/>
            <person name="Young S."/>
            <person name="Zeng Q."/>
            <person name="Chapman S."/>
            <person name="Gujja S."/>
            <person name="Saif S."/>
            <person name="Birren B."/>
        </authorList>
    </citation>
    <scope>NUCLEOTIDE SEQUENCE [LARGE SCALE GENOMIC DNA]</scope>
    <source>
        <strain evidence="15">BCC8398</strain>
    </source>
</reference>
<dbReference type="Pfam" id="PF03801">
    <property type="entry name" value="Ndc80_HEC"/>
    <property type="match status" value="1"/>
</dbReference>
<feature type="compositionally biased region" description="Low complexity" evidence="12">
    <location>
        <begin position="41"/>
        <end position="57"/>
    </location>
</feature>
<evidence type="ECO:0000256" key="1">
    <source>
        <dbReference type="ARBA" id="ARBA00007050"/>
    </source>
</evidence>
<dbReference type="Gene3D" id="1.10.418.30">
    <property type="entry name" value="Ncd80 complex, Ncd80 subunit"/>
    <property type="match status" value="1"/>
</dbReference>